<dbReference type="InterPro" id="IPR019594">
    <property type="entry name" value="Glu/Gly-bd"/>
</dbReference>
<keyword evidence="6 13" id="KW-1133">Transmembrane helix</keyword>
<comment type="similarity">
    <text evidence="2">Belongs to the glutamate-gated ion channel (TC 1.A.10.1) family.</text>
</comment>
<keyword evidence="11" id="KW-1071">Ligand-gated ion channel</keyword>
<dbReference type="Gene3D" id="1.10.287.70">
    <property type="match status" value="1"/>
</dbReference>
<evidence type="ECO:0000256" key="2">
    <source>
        <dbReference type="ARBA" id="ARBA00008685"/>
    </source>
</evidence>
<evidence type="ECO:0000256" key="7">
    <source>
        <dbReference type="ARBA" id="ARBA00023065"/>
    </source>
</evidence>
<dbReference type="PANTHER" id="PTHR42643">
    <property type="entry name" value="IONOTROPIC RECEPTOR 20A-RELATED"/>
    <property type="match status" value="1"/>
</dbReference>
<evidence type="ECO:0000259" key="15">
    <source>
        <dbReference type="Pfam" id="PF10613"/>
    </source>
</evidence>
<dbReference type="InterPro" id="IPR001320">
    <property type="entry name" value="Iontro_rcpt_C"/>
</dbReference>
<evidence type="ECO:0000256" key="6">
    <source>
        <dbReference type="ARBA" id="ARBA00022989"/>
    </source>
</evidence>
<dbReference type="Gene3D" id="3.40.190.10">
    <property type="entry name" value="Periplasmic binding protein-like II"/>
    <property type="match status" value="1"/>
</dbReference>
<dbReference type="Pfam" id="PF10613">
    <property type="entry name" value="Lig_chan-Glu_bd"/>
    <property type="match status" value="1"/>
</dbReference>
<evidence type="ECO:0000313" key="16">
    <source>
        <dbReference type="EMBL" id="KAK4311252.1"/>
    </source>
</evidence>
<dbReference type="InterPro" id="IPR052192">
    <property type="entry name" value="Insect_Ionotropic_Sensory_Rcpt"/>
</dbReference>
<proteinExistence type="inferred from homology"/>
<comment type="subcellular location">
    <subcellularLocation>
        <location evidence="1">Cell membrane</location>
        <topology evidence="1">Multi-pass membrane protein</topology>
    </subcellularLocation>
</comment>
<protein>
    <submittedName>
        <fullName evidence="16">Uncharacterized protein</fullName>
    </submittedName>
</protein>
<evidence type="ECO:0000256" key="1">
    <source>
        <dbReference type="ARBA" id="ARBA00004651"/>
    </source>
</evidence>
<evidence type="ECO:0000259" key="14">
    <source>
        <dbReference type="Pfam" id="PF00060"/>
    </source>
</evidence>
<keyword evidence="10" id="KW-0325">Glycoprotein</keyword>
<comment type="caution">
    <text evidence="16">The sequence shown here is derived from an EMBL/GenBank/DDBJ whole genome shotgun (WGS) entry which is preliminary data.</text>
</comment>
<evidence type="ECO:0000256" key="13">
    <source>
        <dbReference type="SAM" id="Phobius"/>
    </source>
</evidence>
<evidence type="ECO:0000256" key="8">
    <source>
        <dbReference type="ARBA" id="ARBA00023136"/>
    </source>
</evidence>
<keyword evidence="7" id="KW-0406">Ion transport</keyword>
<sequence length="495" mass="55812">MVWTTRLLIITRLPLQQLETLRRTLSLTNSLGKLYMDFPYSPLAAQPLSQAVWRPEKGLTVKSSSQLYPDKFSILSQRPRLRVARVVVPTARRKLINDPDFPGEKKLLVFNSENSLLETMADLMNFTIQYVEPGDGQWGIDRPDGSWTGMIGLVLSQKADLGLGLFTMTVQRYSVVDFTFTVSLNCQRMMVGRSKPEIDPWSFLLPFTPVVWMAIIMALVAVTILIIFQPHYFLSKTVDTMTQTRSNSVINPIRILLYQDIIGVGVWSWERVVLGVWMLMVLVVIKSYAGNLMSLLAVRYISLHIQTLEDIVNNPVVVYMNKGSMEEQAFKAAGDGVMRDVWNLHSDNRIKLIENRDIVHAQTMVRKGGSAYINNELYQKVRIAQDFSTTGQCDFYLGRAQFLTSMNSMAGPKGSSLVPALSRKGMQATEAGLINYWDELYTPNLTSCLNAPRKLAIKSAIALRHIWGMLSVLSVGVSISLLVFCVELFIFHVVQ</sequence>
<keyword evidence="12" id="KW-0407">Ion channel</keyword>
<keyword evidence="8 13" id="KW-0472">Membrane</keyword>
<keyword evidence="3" id="KW-0813">Transport</keyword>
<dbReference type="AlphaFoldDB" id="A0AAE1U604"/>
<reference evidence="16" key="1">
    <citation type="submission" date="2023-11" db="EMBL/GenBank/DDBJ databases">
        <title>Genome assemblies of two species of porcelain crab, Petrolisthes cinctipes and Petrolisthes manimaculis (Anomura: Porcellanidae).</title>
        <authorList>
            <person name="Angst P."/>
        </authorList>
    </citation>
    <scope>NUCLEOTIDE SEQUENCE</scope>
    <source>
        <strain evidence="16">PB745_02</strain>
        <tissue evidence="16">Gill</tissue>
    </source>
</reference>
<keyword evidence="17" id="KW-1185">Reference proteome</keyword>
<feature type="domain" description="Ionotropic glutamate receptor C-terminal" evidence="14">
    <location>
        <begin position="211"/>
        <end position="476"/>
    </location>
</feature>
<dbReference type="EMBL" id="JAWZYT010001539">
    <property type="protein sequence ID" value="KAK4311252.1"/>
    <property type="molecule type" value="Genomic_DNA"/>
</dbReference>
<feature type="transmembrane region" description="Helical" evidence="13">
    <location>
        <begin position="275"/>
        <end position="298"/>
    </location>
</feature>
<evidence type="ECO:0000256" key="5">
    <source>
        <dbReference type="ARBA" id="ARBA00022692"/>
    </source>
</evidence>
<name>A0AAE1U604_9EUCA</name>
<dbReference type="SUPFAM" id="SSF53850">
    <property type="entry name" value="Periplasmic binding protein-like II"/>
    <property type="match status" value="1"/>
</dbReference>
<evidence type="ECO:0000256" key="12">
    <source>
        <dbReference type="ARBA" id="ARBA00023303"/>
    </source>
</evidence>
<dbReference type="Proteomes" id="UP001292094">
    <property type="component" value="Unassembled WGS sequence"/>
</dbReference>
<evidence type="ECO:0000256" key="3">
    <source>
        <dbReference type="ARBA" id="ARBA00022448"/>
    </source>
</evidence>
<keyword evidence="4" id="KW-1003">Cell membrane</keyword>
<dbReference type="PANTHER" id="PTHR42643:SF24">
    <property type="entry name" value="IONOTROPIC RECEPTOR 60A"/>
    <property type="match status" value="1"/>
</dbReference>
<evidence type="ECO:0000256" key="11">
    <source>
        <dbReference type="ARBA" id="ARBA00023286"/>
    </source>
</evidence>
<feature type="transmembrane region" description="Helical" evidence="13">
    <location>
        <begin position="203"/>
        <end position="228"/>
    </location>
</feature>
<feature type="domain" description="Ionotropic glutamate receptor L-glutamate and glycine-binding" evidence="15">
    <location>
        <begin position="116"/>
        <end position="181"/>
    </location>
</feature>
<dbReference type="GO" id="GO:0015276">
    <property type="term" value="F:ligand-gated monoatomic ion channel activity"/>
    <property type="evidence" value="ECO:0007669"/>
    <property type="project" value="InterPro"/>
</dbReference>
<keyword evidence="9" id="KW-0675">Receptor</keyword>
<evidence type="ECO:0000256" key="10">
    <source>
        <dbReference type="ARBA" id="ARBA00023180"/>
    </source>
</evidence>
<evidence type="ECO:0000256" key="9">
    <source>
        <dbReference type="ARBA" id="ARBA00023170"/>
    </source>
</evidence>
<keyword evidence="5 13" id="KW-0812">Transmembrane</keyword>
<dbReference type="GO" id="GO:0050906">
    <property type="term" value="P:detection of stimulus involved in sensory perception"/>
    <property type="evidence" value="ECO:0007669"/>
    <property type="project" value="UniProtKB-ARBA"/>
</dbReference>
<dbReference type="GO" id="GO:0005886">
    <property type="term" value="C:plasma membrane"/>
    <property type="evidence" value="ECO:0007669"/>
    <property type="project" value="UniProtKB-SubCell"/>
</dbReference>
<gene>
    <name evidence="16" type="ORF">Pmani_017229</name>
</gene>
<evidence type="ECO:0000313" key="17">
    <source>
        <dbReference type="Proteomes" id="UP001292094"/>
    </source>
</evidence>
<dbReference type="Pfam" id="PF00060">
    <property type="entry name" value="Lig_chan"/>
    <property type="match status" value="1"/>
</dbReference>
<accession>A0AAE1U604</accession>
<organism evidence="16 17">
    <name type="scientific">Petrolisthes manimaculis</name>
    <dbReference type="NCBI Taxonomy" id="1843537"/>
    <lineage>
        <taxon>Eukaryota</taxon>
        <taxon>Metazoa</taxon>
        <taxon>Ecdysozoa</taxon>
        <taxon>Arthropoda</taxon>
        <taxon>Crustacea</taxon>
        <taxon>Multicrustacea</taxon>
        <taxon>Malacostraca</taxon>
        <taxon>Eumalacostraca</taxon>
        <taxon>Eucarida</taxon>
        <taxon>Decapoda</taxon>
        <taxon>Pleocyemata</taxon>
        <taxon>Anomura</taxon>
        <taxon>Galatheoidea</taxon>
        <taxon>Porcellanidae</taxon>
        <taxon>Petrolisthes</taxon>
    </lineage>
</organism>
<feature type="transmembrane region" description="Helical" evidence="13">
    <location>
        <begin position="249"/>
        <end position="269"/>
    </location>
</feature>
<feature type="transmembrane region" description="Helical" evidence="13">
    <location>
        <begin position="466"/>
        <end position="494"/>
    </location>
</feature>
<evidence type="ECO:0000256" key="4">
    <source>
        <dbReference type="ARBA" id="ARBA00022475"/>
    </source>
</evidence>